<keyword evidence="7" id="KW-1043">Host membrane</keyword>
<evidence type="ECO:0000256" key="12">
    <source>
        <dbReference type="ARBA" id="ARBA00023180"/>
    </source>
</evidence>
<name>A0AAZ3PGU9_ONCTS</name>
<evidence type="ECO:0000313" key="16">
    <source>
        <dbReference type="Proteomes" id="UP000694402"/>
    </source>
</evidence>
<gene>
    <name evidence="15" type="primary">LOC112232807</name>
</gene>
<evidence type="ECO:0000256" key="11">
    <source>
        <dbReference type="ARBA" id="ARBA00023157"/>
    </source>
</evidence>
<keyword evidence="12" id="KW-0325">Glycoprotein</keyword>
<dbReference type="PANTHER" id="PTHR10424:SF81">
    <property type="entry name" value="ERVV2 PROTEIN"/>
    <property type="match status" value="1"/>
</dbReference>
<dbReference type="GeneID" id="112232807"/>
<evidence type="ECO:0000256" key="7">
    <source>
        <dbReference type="ARBA" id="ARBA00022870"/>
    </source>
</evidence>
<dbReference type="RefSeq" id="XP_042176396.1">
    <property type="nucleotide sequence ID" value="XM_042320462.1"/>
</dbReference>
<reference evidence="15" key="2">
    <citation type="submission" date="2025-08" db="UniProtKB">
        <authorList>
            <consortium name="Ensembl"/>
        </authorList>
    </citation>
    <scope>IDENTIFICATION</scope>
</reference>
<keyword evidence="16" id="KW-1185">Reference proteome</keyword>
<evidence type="ECO:0000256" key="4">
    <source>
        <dbReference type="ARBA" id="ARBA00022511"/>
    </source>
</evidence>
<accession>A0AAZ3PGU9</accession>
<keyword evidence="4" id="KW-1032">Host cell membrane</keyword>
<reference evidence="16" key="1">
    <citation type="journal article" date="2018" name="PLoS ONE">
        <title>Chinook salmon (Oncorhynchus tshawytscha) genome and transcriptome.</title>
        <authorList>
            <person name="Christensen K.A."/>
            <person name="Leong J.S."/>
            <person name="Sakhrani D."/>
            <person name="Biagi C.A."/>
            <person name="Minkley D.R."/>
            <person name="Withler R.E."/>
            <person name="Rondeau E.B."/>
            <person name="Koop B.F."/>
            <person name="Devlin R.H."/>
        </authorList>
    </citation>
    <scope>NUCLEOTIDE SEQUENCE [LARGE SCALE GENOMIC DNA]</scope>
</reference>
<dbReference type="AlphaFoldDB" id="A0AAZ3PGU9"/>
<dbReference type="Proteomes" id="UP000694402">
    <property type="component" value="Unassembled WGS sequence"/>
</dbReference>
<evidence type="ECO:0000256" key="9">
    <source>
        <dbReference type="ARBA" id="ARBA00023136"/>
    </source>
</evidence>
<dbReference type="Ensembl" id="ENSOTST00005171895.1">
    <property type="protein sequence ID" value="ENSOTSP00005115856.1"/>
    <property type="gene ID" value="ENSOTSG00005073546.1"/>
</dbReference>
<dbReference type="PANTHER" id="PTHR10424">
    <property type="entry name" value="VIRAL ENVELOPE PROTEIN"/>
    <property type="match status" value="1"/>
</dbReference>
<organism evidence="15 16">
    <name type="scientific">Oncorhynchus tshawytscha</name>
    <name type="common">Chinook salmon</name>
    <name type="synonym">Salmo tshawytscha</name>
    <dbReference type="NCBI Taxonomy" id="74940"/>
    <lineage>
        <taxon>Eukaryota</taxon>
        <taxon>Metazoa</taxon>
        <taxon>Chordata</taxon>
        <taxon>Craniata</taxon>
        <taxon>Vertebrata</taxon>
        <taxon>Euteleostomi</taxon>
        <taxon>Actinopterygii</taxon>
        <taxon>Neopterygii</taxon>
        <taxon>Teleostei</taxon>
        <taxon>Protacanthopterygii</taxon>
        <taxon>Salmoniformes</taxon>
        <taxon>Salmonidae</taxon>
        <taxon>Salmoninae</taxon>
        <taxon>Oncorhynchus</taxon>
    </lineage>
</organism>
<evidence type="ECO:0000256" key="3">
    <source>
        <dbReference type="ARBA" id="ARBA00004563"/>
    </source>
</evidence>
<evidence type="ECO:0000256" key="6">
    <source>
        <dbReference type="ARBA" id="ARBA00022692"/>
    </source>
</evidence>
<keyword evidence="13" id="KW-0449">Lipoprotein</keyword>
<dbReference type="GeneTree" id="ENSGT00530000064449"/>
<evidence type="ECO:0000256" key="2">
    <source>
        <dbReference type="ARBA" id="ARBA00004531"/>
    </source>
</evidence>
<evidence type="ECO:0000256" key="5">
    <source>
        <dbReference type="ARBA" id="ARBA00022581"/>
    </source>
</evidence>
<comment type="subcellular location">
    <subcellularLocation>
        <location evidence="1">Host cell membrane</location>
        <topology evidence="1">Single-pass type I membrane protein</topology>
    </subcellularLocation>
    <subcellularLocation>
        <location evidence="2">Host endomembrane system</location>
        <topology evidence="2">Peripheral membrane protein</topology>
    </subcellularLocation>
    <subcellularLocation>
        <location evidence="3">Virion membrane</location>
        <topology evidence="3">Single-pass type I membrane protein</topology>
    </subcellularLocation>
</comment>
<evidence type="ECO:0000256" key="8">
    <source>
        <dbReference type="ARBA" id="ARBA00022989"/>
    </source>
</evidence>
<sequence>MQALTPSDYKGPGQTRWVCFLLRYCQNQRSQTNQGQTHSSITPGPNLPPITTVSNLIQVINVRDYSAIDQLGTETGFDGSDNLWLSYMRYTAKTLRRKDCIICSHARPVLATHPFAIGEGEGWLCILRGFYQVQPNSTLCSSLSLVFPTVPPHRAPWGVKAYGGNYSCITGTGNGIDYGRLPEADCSSNITINSTWPVTGLNQTSGLADVWWICGPILRGDWQGTCALTIVDVTAEQLLGSVSRGPENIPSHGRHRRSAPWTEDVVDIYTNLLGVPVEFPHEFLALGRNDGLWHLLPIMGPAIVDARQTAWINYIYYNQQGFVNYSRDALTGMSEQLEATSRVARQNRLALDMLLASQGGVCKMFGEQCCTYIPNNTSPDGSISKALNELDALSAEMRTMAGGGGVWAVLLVGSQPGLVSTLVWWLLDF</sequence>
<reference evidence="15" key="3">
    <citation type="submission" date="2025-09" db="UniProtKB">
        <authorList>
            <consortium name="Ensembl"/>
        </authorList>
    </citation>
    <scope>IDENTIFICATION</scope>
</reference>
<keyword evidence="5" id="KW-0945">Host-virus interaction</keyword>
<evidence type="ECO:0000256" key="14">
    <source>
        <dbReference type="SAM" id="Phobius"/>
    </source>
</evidence>
<evidence type="ECO:0000313" key="15">
    <source>
        <dbReference type="Ensembl" id="ENSOTSP00005115856.1"/>
    </source>
</evidence>
<keyword evidence="11" id="KW-1015">Disulfide bond</keyword>
<feature type="transmembrane region" description="Helical" evidence="14">
    <location>
        <begin position="406"/>
        <end position="427"/>
    </location>
</feature>
<keyword evidence="9 14" id="KW-0472">Membrane</keyword>
<dbReference type="InterPro" id="IPR018154">
    <property type="entry name" value="TLV/ENV_coat_polyprotein"/>
</dbReference>
<keyword evidence="6 14" id="KW-0812">Transmembrane</keyword>
<dbReference type="KEGG" id="otw:112232807"/>
<keyword evidence="8 14" id="KW-1133">Transmembrane helix</keyword>
<protein>
    <submittedName>
        <fullName evidence="15">Uncharacterized protein</fullName>
    </submittedName>
</protein>
<dbReference type="Pfam" id="PF00429">
    <property type="entry name" value="TLV_coat"/>
    <property type="match status" value="1"/>
</dbReference>
<evidence type="ECO:0000256" key="1">
    <source>
        <dbReference type="ARBA" id="ARBA00004402"/>
    </source>
</evidence>
<proteinExistence type="predicted"/>
<evidence type="ECO:0000256" key="13">
    <source>
        <dbReference type="ARBA" id="ARBA00023288"/>
    </source>
</evidence>
<keyword evidence="10" id="KW-0564">Palmitate</keyword>
<evidence type="ECO:0000256" key="10">
    <source>
        <dbReference type="ARBA" id="ARBA00023139"/>
    </source>
</evidence>